<dbReference type="InterPro" id="IPR008580">
    <property type="entry name" value="PPPDE_dom"/>
</dbReference>
<dbReference type="Gene3D" id="3.90.1720.30">
    <property type="entry name" value="PPPDE domains"/>
    <property type="match status" value="1"/>
</dbReference>
<dbReference type="PANTHER" id="PTHR12378">
    <property type="entry name" value="DESUMOYLATING ISOPEPTIDASE"/>
    <property type="match status" value="1"/>
</dbReference>
<keyword evidence="2" id="KW-0645">Protease</keyword>
<evidence type="ECO:0000259" key="5">
    <source>
        <dbReference type="PROSITE" id="PS51858"/>
    </source>
</evidence>
<feature type="domain" description="PPPDE" evidence="5">
    <location>
        <begin position="7"/>
        <end position="147"/>
    </location>
</feature>
<protein>
    <submittedName>
        <fullName evidence="6">Desumoylating isopeptidase 1-like isoform x1</fullName>
    </submittedName>
</protein>
<evidence type="ECO:0000256" key="1">
    <source>
        <dbReference type="ARBA" id="ARBA00008140"/>
    </source>
</evidence>
<dbReference type="GO" id="GO:0008233">
    <property type="term" value="F:peptidase activity"/>
    <property type="evidence" value="ECO:0007669"/>
    <property type="project" value="UniProtKB-KW"/>
</dbReference>
<dbReference type="EMBL" id="GBEZ01005431">
    <property type="protein sequence ID" value="JAC79876.1"/>
    <property type="molecule type" value="Transcribed_RNA"/>
</dbReference>
<gene>
    <name evidence="6" type="ORF">TSPGSL018_11634</name>
</gene>
<dbReference type="InterPro" id="IPR042266">
    <property type="entry name" value="PPPDE_sf"/>
</dbReference>
<name>A0A061SAR9_9CHLO</name>
<proteinExistence type="inferred from homology"/>
<dbReference type="Pfam" id="PF05903">
    <property type="entry name" value="Peptidase_C97"/>
    <property type="match status" value="1"/>
</dbReference>
<dbReference type="PROSITE" id="PS51858">
    <property type="entry name" value="PPPDE"/>
    <property type="match status" value="1"/>
</dbReference>
<keyword evidence="3" id="KW-0378">Hydrolase</keyword>
<dbReference type="SMART" id="SM01179">
    <property type="entry name" value="DUF862"/>
    <property type="match status" value="1"/>
</dbReference>
<feature type="compositionally biased region" description="Basic and acidic residues" evidence="4">
    <location>
        <begin position="203"/>
        <end position="219"/>
    </location>
</feature>
<dbReference type="GO" id="GO:0070646">
    <property type="term" value="P:protein modification by small protein removal"/>
    <property type="evidence" value="ECO:0007669"/>
    <property type="project" value="TreeGrafter"/>
</dbReference>
<accession>A0A061SAR9</accession>
<dbReference type="AlphaFoldDB" id="A0A061SAR9"/>
<dbReference type="GO" id="GO:0006508">
    <property type="term" value="P:proteolysis"/>
    <property type="evidence" value="ECO:0007669"/>
    <property type="project" value="UniProtKB-KW"/>
</dbReference>
<comment type="similarity">
    <text evidence="1">Belongs to the DeSI family.</text>
</comment>
<feature type="compositionally biased region" description="Polar residues" evidence="4">
    <location>
        <begin position="165"/>
        <end position="175"/>
    </location>
</feature>
<dbReference type="PANTHER" id="PTHR12378:SF7">
    <property type="entry name" value="DESUMOYLATING ISOPEPTIDASE 1"/>
    <property type="match status" value="1"/>
</dbReference>
<reference evidence="6" key="1">
    <citation type="submission" date="2014-05" db="EMBL/GenBank/DDBJ databases">
        <title>The transcriptome of the halophilic microalga Tetraselmis sp. GSL018 isolated from the Great Salt Lake, Utah.</title>
        <authorList>
            <person name="Jinkerson R.E."/>
            <person name="D'Adamo S."/>
            <person name="Posewitz M.C."/>
        </authorList>
    </citation>
    <scope>NUCLEOTIDE SEQUENCE</scope>
    <source>
        <strain evidence="6">GSL018</strain>
    </source>
</reference>
<evidence type="ECO:0000256" key="2">
    <source>
        <dbReference type="ARBA" id="ARBA00022670"/>
    </source>
</evidence>
<evidence type="ECO:0000256" key="3">
    <source>
        <dbReference type="ARBA" id="ARBA00022801"/>
    </source>
</evidence>
<evidence type="ECO:0000256" key="4">
    <source>
        <dbReference type="SAM" id="MobiDB-lite"/>
    </source>
</evidence>
<feature type="region of interest" description="Disordered" evidence="4">
    <location>
        <begin position="156"/>
        <end position="243"/>
    </location>
</feature>
<evidence type="ECO:0000313" key="6">
    <source>
        <dbReference type="EMBL" id="JAC79876.1"/>
    </source>
</evidence>
<sequence length="243" mass="26128">MDAETSKQVVLHVYDLSKGLAKQLSLSFLGKQVDGIWHTGVVIGDKEYFYGGGIQVEQAGRTVFGQPVEVMSLGETCVPDEVLMEFLSEISTRFGPEHYSILHNNCNNFSDELASFLTGRGIPEHITGLPSEFISTPLGQMVLPLLNSLETQLKQMSGQPVFPGSQRQSSAQDPSGSAPCSEPANDGRNDGQGCSGPHAPPRSKAEFEAAVRAEFERLTADGSLSPNEAAAEAIRRARRGIPP</sequence>
<organism evidence="6">
    <name type="scientific">Tetraselmis sp. GSL018</name>
    <dbReference type="NCBI Taxonomy" id="582737"/>
    <lineage>
        <taxon>Eukaryota</taxon>
        <taxon>Viridiplantae</taxon>
        <taxon>Chlorophyta</taxon>
        <taxon>core chlorophytes</taxon>
        <taxon>Chlorodendrophyceae</taxon>
        <taxon>Chlorodendrales</taxon>
        <taxon>Chlorodendraceae</taxon>
        <taxon>Tetraselmis</taxon>
    </lineage>
</organism>